<dbReference type="Gene3D" id="3.30.470.30">
    <property type="entry name" value="DNA ligase/mRNA capping enzyme"/>
    <property type="match status" value="1"/>
</dbReference>
<dbReference type="Gene3D" id="2.40.50.140">
    <property type="entry name" value="Nucleic acid-binding proteins"/>
    <property type="match status" value="1"/>
</dbReference>
<evidence type="ECO:0000259" key="19">
    <source>
        <dbReference type="PROSITE" id="PS50172"/>
    </source>
</evidence>
<evidence type="ECO:0000256" key="14">
    <source>
        <dbReference type="ARBA" id="ARBA00034003"/>
    </source>
</evidence>
<keyword evidence="21" id="KW-1185">Reference proteome</keyword>
<dbReference type="GO" id="GO:0005524">
    <property type="term" value="F:ATP binding"/>
    <property type="evidence" value="ECO:0007669"/>
    <property type="project" value="UniProtKB-KW"/>
</dbReference>
<dbReference type="InterPro" id="IPR050191">
    <property type="entry name" value="ATP-dep_DNA_ligase"/>
</dbReference>
<keyword evidence="7" id="KW-0479">Metal-binding</keyword>
<evidence type="ECO:0000256" key="16">
    <source>
        <dbReference type="RuleBase" id="RU004196"/>
    </source>
</evidence>
<comment type="catalytic activity">
    <reaction evidence="14 15">
        <text>ATP + (deoxyribonucleotide)n-3'-hydroxyl + 5'-phospho-(deoxyribonucleotide)m = (deoxyribonucleotide)n+m + AMP + diphosphate.</text>
        <dbReference type="EC" id="6.5.1.1"/>
    </reaction>
</comment>
<dbReference type="GO" id="GO:0006273">
    <property type="term" value="P:lagging strand elongation"/>
    <property type="evidence" value="ECO:0007669"/>
    <property type="project" value="TreeGrafter"/>
</dbReference>
<dbReference type="GO" id="GO:0071897">
    <property type="term" value="P:DNA biosynthetic process"/>
    <property type="evidence" value="ECO:0007669"/>
    <property type="project" value="InterPro"/>
</dbReference>
<evidence type="ECO:0000256" key="11">
    <source>
        <dbReference type="ARBA" id="ARBA00023172"/>
    </source>
</evidence>
<dbReference type="Gene3D" id="1.10.3260.10">
    <property type="entry name" value="DNA ligase, ATP-dependent, N-terminal domain"/>
    <property type="match status" value="1"/>
</dbReference>
<keyword evidence="12 15" id="KW-0234">DNA repair</keyword>
<feature type="region of interest" description="Disordered" evidence="17">
    <location>
        <begin position="635"/>
        <end position="684"/>
    </location>
</feature>
<sequence length="814" mass="92061">MFLICLHANLKGKSHIRLLTRLGSSIMGSKQTENEDNRLDTFRRVCDEIAAESSYLKKVDKLQNFFEKGTSGSGFEGDTLLWVQFLIPVANQRVYNLQNKALIKLFSRIFNANQQQMHLDLEQDGDVSETLRKHFADSTKLKPQKQSKLYLQEVERLLTQLEERTKEDEQTELLQELCKKATDLDLRTFIRLIKQDLRINARARHILDAFGPLAYPAYQSSRDLSAIVEQFAGKGNKAWALSKVKQTKKIGLSGSGIQVMTPISPMLANACKSVEEAFKKSPGGLYGEVKYDGERVQIHKQGTEFKFFSRNLKPVMDHKIKALKDYIPRAFPGAGDMILDSEIILVDTETDAMLPFGTLGAHKKQTYANASVCLFVFDCILYDGDDLTQLEFHKRRKILEENIKPLKSHVQLSESQFLKTKNELAMMTAKVLHANLEGVVLKSPNGSYQPGKRNWLKVKKDYLFEGKMADTADLVVLGAWYGSGKKGGVLSIFLMGCYDERDHLWKTVTKVHSGLDDATNEEMHATLMKLTERADANKTPNWLLCKKSLVPDVLAKDPASMPVWEITGAEFTKSEAHTASGISIRFPRITRLRSDKTAKEANDLAHLEDLYDASKKSVNVDLLLANCDKDALDAEKTPQKIKPDANGRSSSNKKIKRSPIESDDDEKAGRAPTKTKRKIPKLESISPSQKGLKDYFKSSKTEAKTEIKQEETASCSKQVESQLFAGLVAQFEMNRGLDKVKDEFVRHGGSLTKETKKADLVFYDNDAEKALDFDKLRSLYRRSCRHLNVRWLQSSIEHQSRQPYPLYAVLLKRC</sequence>
<accession>A0AAU9FAM7</accession>
<dbReference type="SUPFAM" id="SSF50249">
    <property type="entry name" value="Nucleic acid-binding proteins"/>
    <property type="match status" value="1"/>
</dbReference>
<feature type="domain" description="ATP-dependent DNA ligase family profile" evidence="18">
    <location>
        <begin position="365"/>
        <end position="499"/>
    </location>
</feature>
<dbReference type="SUPFAM" id="SSF56091">
    <property type="entry name" value="DNA ligase/mRNA capping enzyme, catalytic domain"/>
    <property type="match status" value="1"/>
</dbReference>
<dbReference type="InterPro" id="IPR001357">
    <property type="entry name" value="BRCT_dom"/>
</dbReference>
<evidence type="ECO:0000256" key="3">
    <source>
        <dbReference type="ARBA" id="ARBA00007572"/>
    </source>
</evidence>
<organism evidence="20 21">
    <name type="scientific">Drosophila madeirensis</name>
    <name type="common">Fruit fly</name>
    <dbReference type="NCBI Taxonomy" id="30013"/>
    <lineage>
        <taxon>Eukaryota</taxon>
        <taxon>Metazoa</taxon>
        <taxon>Ecdysozoa</taxon>
        <taxon>Arthropoda</taxon>
        <taxon>Hexapoda</taxon>
        <taxon>Insecta</taxon>
        <taxon>Pterygota</taxon>
        <taxon>Neoptera</taxon>
        <taxon>Endopterygota</taxon>
        <taxon>Diptera</taxon>
        <taxon>Brachycera</taxon>
        <taxon>Muscomorpha</taxon>
        <taxon>Ephydroidea</taxon>
        <taxon>Drosophilidae</taxon>
        <taxon>Drosophila</taxon>
        <taxon>Sophophora</taxon>
    </lineage>
</organism>
<evidence type="ECO:0000256" key="8">
    <source>
        <dbReference type="ARBA" id="ARBA00022741"/>
    </source>
</evidence>
<keyword evidence="10 15" id="KW-0067">ATP-binding</keyword>
<dbReference type="PROSITE" id="PS50172">
    <property type="entry name" value="BRCT"/>
    <property type="match status" value="1"/>
</dbReference>
<evidence type="ECO:0000256" key="15">
    <source>
        <dbReference type="RuleBase" id="RU000617"/>
    </source>
</evidence>
<feature type="domain" description="BRCT" evidence="19">
    <location>
        <begin position="719"/>
        <end position="809"/>
    </location>
</feature>
<gene>
    <name evidence="20" type="ORF">DMAD_10700</name>
</gene>
<evidence type="ECO:0000256" key="6">
    <source>
        <dbReference type="ARBA" id="ARBA00022705"/>
    </source>
</evidence>
<keyword evidence="4 15" id="KW-0436">Ligase</keyword>
<dbReference type="Pfam" id="PF04679">
    <property type="entry name" value="DNA_ligase_A_C"/>
    <property type="match status" value="1"/>
</dbReference>
<dbReference type="GO" id="GO:0070421">
    <property type="term" value="C:DNA ligase III-XRCC1 complex"/>
    <property type="evidence" value="ECO:0007669"/>
    <property type="project" value="TreeGrafter"/>
</dbReference>
<keyword evidence="13" id="KW-0131">Cell cycle</keyword>
<comment type="cofactor">
    <cofactor evidence="1">
        <name>Mg(2+)</name>
        <dbReference type="ChEBI" id="CHEBI:18420"/>
    </cofactor>
</comment>
<comment type="similarity">
    <text evidence="3 16">Belongs to the ATP-dependent DNA ligase family.</text>
</comment>
<dbReference type="GO" id="GO:0003677">
    <property type="term" value="F:DNA binding"/>
    <property type="evidence" value="ECO:0007669"/>
    <property type="project" value="InterPro"/>
</dbReference>
<dbReference type="GO" id="GO:0003910">
    <property type="term" value="F:DNA ligase (ATP) activity"/>
    <property type="evidence" value="ECO:0007669"/>
    <property type="project" value="UniProtKB-EC"/>
</dbReference>
<evidence type="ECO:0000256" key="17">
    <source>
        <dbReference type="SAM" id="MobiDB-lite"/>
    </source>
</evidence>
<dbReference type="GO" id="GO:0006302">
    <property type="term" value="P:double-strand break repair"/>
    <property type="evidence" value="ECO:0007669"/>
    <property type="project" value="TreeGrafter"/>
</dbReference>
<dbReference type="InterPro" id="IPR016059">
    <property type="entry name" value="DNA_ligase_ATP-dep_CS"/>
</dbReference>
<comment type="subcellular location">
    <subcellularLocation>
        <location evidence="2">Nucleus</location>
    </subcellularLocation>
</comment>
<evidence type="ECO:0000313" key="21">
    <source>
        <dbReference type="Proteomes" id="UP001500889"/>
    </source>
</evidence>
<keyword evidence="5" id="KW-0132">Cell division</keyword>
<dbReference type="PANTHER" id="PTHR45674">
    <property type="entry name" value="DNA LIGASE 1/3 FAMILY MEMBER"/>
    <property type="match status" value="1"/>
</dbReference>
<dbReference type="PROSITE" id="PS50160">
    <property type="entry name" value="DNA_LIGASE_A3"/>
    <property type="match status" value="1"/>
</dbReference>
<dbReference type="Gene3D" id="3.30.1490.70">
    <property type="match status" value="1"/>
</dbReference>
<dbReference type="InterPro" id="IPR036599">
    <property type="entry name" value="DNA_ligase_N_sf"/>
</dbReference>
<dbReference type="InterPro" id="IPR012308">
    <property type="entry name" value="DNA_ligase_ATP-dep_N"/>
</dbReference>
<evidence type="ECO:0000256" key="13">
    <source>
        <dbReference type="ARBA" id="ARBA00023306"/>
    </source>
</evidence>
<dbReference type="CDD" id="cd07967">
    <property type="entry name" value="OBF_DNA_ligase_III"/>
    <property type="match status" value="1"/>
</dbReference>
<dbReference type="SUPFAM" id="SSF117018">
    <property type="entry name" value="ATP-dependent DNA ligase DNA-binding domain"/>
    <property type="match status" value="1"/>
</dbReference>
<dbReference type="InterPro" id="IPR000977">
    <property type="entry name" value="DNA_ligase_ATP-dep"/>
</dbReference>
<evidence type="ECO:0000256" key="7">
    <source>
        <dbReference type="ARBA" id="ARBA00022723"/>
    </source>
</evidence>
<evidence type="ECO:0000256" key="4">
    <source>
        <dbReference type="ARBA" id="ARBA00022598"/>
    </source>
</evidence>
<evidence type="ECO:0000259" key="18">
    <source>
        <dbReference type="PROSITE" id="PS50160"/>
    </source>
</evidence>
<keyword evidence="11 15" id="KW-0233">DNA recombination</keyword>
<keyword evidence="8 15" id="KW-0547">Nucleotide-binding</keyword>
<dbReference type="Pfam" id="PF01068">
    <property type="entry name" value="DNA_ligase_A_M"/>
    <property type="match status" value="1"/>
</dbReference>
<reference evidence="20 21" key="1">
    <citation type="submission" date="2024-02" db="EMBL/GenBank/DDBJ databases">
        <title>A chromosome-level genome assembly of Drosophila madeirensis, a fruit fly species endemic to Madeira island.</title>
        <authorList>
            <person name="Tomihara K."/>
            <person name="Llopart A."/>
            <person name="Yamamoto D."/>
        </authorList>
    </citation>
    <scope>NUCLEOTIDE SEQUENCE [LARGE SCALE GENOMIC DNA]</scope>
    <source>
        <strain evidence="20 21">RF1</strain>
    </source>
</reference>
<protein>
    <recommendedName>
        <fullName evidence="15">DNA ligase</fullName>
        <ecNumber evidence="15">6.5.1.1</ecNumber>
    </recommendedName>
</protein>
<evidence type="ECO:0000256" key="9">
    <source>
        <dbReference type="ARBA" id="ARBA00022763"/>
    </source>
</evidence>
<dbReference type="InterPro" id="IPR012310">
    <property type="entry name" value="DNA_ligase_ATP-dep_cent"/>
</dbReference>
<evidence type="ECO:0000256" key="1">
    <source>
        <dbReference type="ARBA" id="ARBA00001946"/>
    </source>
</evidence>
<dbReference type="GO" id="GO:0006310">
    <property type="term" value="P:DNA recombination"/>
    <property type="evidence" value="ECO:0007669"/>
    <property type="project" value="UniProtKB-KW"/>
</dbReference>
<dbReference type="FunFam" id="3.30.470.30:FF:000003">
    <property type="entry name" value="DNA ligase"/>
    <property type="match status" value="1"/>
</dbReference>
<evidence type="ECO:0000256" key="10">
    <source>
        <dbReference type="ARBA" id="ARBA00022840"/>
    </source>
</evidence>
<dbReference type="Proteomes" id="UP001500889">
    <property type="component" value="Chromosome O"/>
</dbReference>
<evidence type="ECO:0000256" key="12">
    <source>
        <dbReference type="ARBA" id="ARBA00023204"/>
    </source>
</evidence>
<dbReference type="InterPro" id="IPR012309">
    <property type="entry name" value="DNA_ligase_ATP-dep_C"/>
</dbReference>
<dbReference type="EMBL" id="AP029263">
    <property type="protein sequence ID" value="BFF92697.1"/>
    <property type="molecule type" value="Genomic_DNA"/>
</dbReference>
<dbReference type="PROSITE" id="PS00333">
    <property type="entry name" value="DNA_LIGASE_A2"/>
    <property type="match status" value="1"/>
</dbReference>
<keyword evidence="9 15" id="KW-0227">DNA damage</keyword>
<dbReference type="EC" id="6.5.1.1" evidence="15"/>
<dbReference type="InterPro" id="IPR012340">
    <property type="entry name" value="NA-bd_OB-fold"/>
</dbReference>
<dbReference type="PROSITE" id="PS00697">
    <property type="entry name" value="DNA_LIGASE_A1"/>
    <property type="match status" value="1"/>
</dbReference>
<dbReference type="GO" id="GO:0046872">
    <property type="term" value="F:metal ion binding"/>
    <property type="evidence" value="ECO:0007669"/>
    <property type="project" value="UniProtKB-KW"/>
</dbReference>
<dbReference type="Pfam" id="PF04675">
    <property type="entry name" value="DNA_ligase_A_N"/>
    <property type="match status" value="1"/>
</dbReference>
<proteinExistence type="inferred from homology"/>
<evidence type="ECO:0000256" key="2">
    <source>
        <dbReference type="ARBA" id="ARBA00004123"/>
    </source>
</evidence>
<keyword evidence="6" id="KW-0235">DNA replication</keyword>
<dbReference type="CDD" id="cd07902">
    <property type="entry name" value="Adenylation_DNA_ligase_III"/>
    <property type="match status" value="1"/>
</dbReference>
<evidence type="ECO:0000313" key="20">
    <source>
        <dbReference type="EMBL" id="BFF92697.1"/>
    </source>
</evidence>
<dbReference type="AlphaFoldDB" id="A0AAU9FAM7"/>
<name>A0AAU9FAM7_DROMD</name>
<dbReference type="NCBIfam" id="TIGR00574">
    <property type="entry name" value="dnl1"/>
    <property type="match status" value="1"/>
</dbReference>
<evidence type="ECO:0000256" key="5">
    <source>
        <dbReference type="ARBA" id="ARBA00022618"/>
    </source>
</evidence>
<feature type="compositionally biased region" description="Basic and acidic residues" evidence="17">
    <location>
        <begin position="635"/>
        <end position="645"/>
    </location>
</feature>
<dbReference type="GO" id="GO:0051301">
    <property type="term" value="P:cell division"/>
    <property type="evidence" value="ECO:0007669"/>
    <property type="project" value="UniProtKB-KW"/>
</dbReference>
<dbReference type="PANTHER" id="PTHR45674:SF9">
    <property type="entry name" value="DNA LIGASE 3"/>
    <property type="match status" value="1"/>
</dbReference>